<gene>
    <name evidence="5" type="ORF">DHA2_14091</name>
</gene>
<dbReference type="VEuPathDB" id="GiardiaDB:DHA2_14091"/>
<keyword evidence="3" id="KW-0687">Ribonucleoprotein</keyword>
<dbReference type="Pfam" id="PF01929">
    <property type="entry name" value="Ribosomal_L14e"/>
    <property type="match status" value="1"/>
</dbReference>
<dbReference type="InterPro" id="IPR014722">
    <property type="entry name" value="Rib_uL2_dom2"/>
</dbReference>
<evidence type="ECO:0000256" key="2">
    <source>
        <dbReference type="ARBA" id="ARBA00022980"/>
    </source>
</evidence>
<sequence>MMSYHRFVEAGRLVYLGDGPDKGKLAVIVDILSTAAVLIDGPTTGVKRQVVSLRWAMLTDQVINISEKPTTEQLKKEIEASPAIDTFMNSVWGKKIQQQRLRAKATFEDMGKIAKLRRERKMAMKRIAMSIK</sequence>
<accession>V6TG77</accession>
<dbReference type="PANTHER" id="PTHR11127:SF2">
    <property type="entry name" value="LARGE RIBOSOMAL SUBUNIT PROTEIN EL14"/>
    <property type="match status" value="1"/>
</dbReference>
<dbReference type="SUPFAM" id="SSF50104">
    <property type="entry name" value="Translation proteins SH3-like domain"/>
    <property type="match status" value="1"/>
</dbReference>
<reference evidence="6" key="1">
    <citation type="submission" date="2012-02" db="EMBL/GenBank/DDBJ databases">
        <title>Genome sequencing of Giardia lamblia Genotypes A2 and B isolates (DH and GS) and comparative analysis with the genomes of Genotypes A1 and E (WB and Pig).</title>
        <authorList>
            <person name="Adam R."/>
            <person name="Dahlstrom E."/>
            <person name="Martens C."/>
            <person name="Bruno D."/>
            <person name="Barbian K."/>
            <person name="Porcella S.F."/>
            <person name="Nash T."/>
        </authorList>
    </citation>
    <scope>NUCLEOTIDE SEQUENCE</scope>
    <source>
        <strain evidence="6">DH</strain>
    </source>
</reference>
<dbReference type="InterPro" id="IPR039660">
    <property type="entry name" value="Ribosomal_eL14"/>
</dbReference>
<dbReference type="GO" id="GO:0022625">
    <property type="term" value="C:cytosolic large ribosomal subunit"/>
    <property type="evidence" value="ECO:0007669"/>
    <property type="project" value="TreeGrafter"/>
</dbReference>
<comment type="caution">
    <text evidence="5">The sequence shown here is derived from an EMBL/GenBank/DDBJ whole genome shotgun (WGS) entry which is preliminary data.</text>
</comment>
<dbReference type="AlphaFoldDB" id="V6TG77"/>
<name>V6TG77_GIAIN</name>
<dbReference type="Proteomes" id="UP000018320">
    <property type="component" value="Unassembled WGS sequence"/>
</dbReference>
<dbReference type="VEuPathDB" id="GiardiaDB:GL50803_0014091"/>
<dbReference type="EMBL" id="AHGT01000022">
    <property type="protein sequence ID" value="ESU37756.1"/>
    <property type="molecule type" value="Genomic_DNA"/>
</dbReference>
<evidence type="ECO:0000259" key="4">
    <source>
        <dbReference type="Pfam" id="PF01929"/>
    </source>
</evidence>
<feature type="domain" description="Large ribosomal subunit protein eL14" evidence="4">
    <location>
        <begin position="47"/>
        <end position="107"/>
    </location>
</feature>
<dbReference type="GO" id="GO:0003735">
    <property type="term" value="F:structural constituent of ribosome"/>
    <property type="evidence" value="ECO:0007669"/>
    <property type="project" value="InterPro"/>
</dbReference>
<evidence type="ECO:0000313" key="6">
    <source>
        <dbReference type="Proteomes" id="UP000018320"/>
    </source>
</evidence>
<dbReference type="VEuPathDB" id="GiardiaDB:GL50581_1242"/>
<dbReference type="CDD" id="cd23702">
    <property type="entry name" value="eL14"/>
    <property type="match status" value="1"/>
</dbReference>
<dbReference type="PANTHER" id="PTHR11127">
    <property type="entry name" value="60S RIBOSOMAL PROTEIN L14"/>
    <property type="match status" value="1"/>
</dbReference>
<keyword evidence="2 5" id="KW-0689">Ribosomal protein</keyword>
<dbReference type="Gene3D" id="2.30.30.30">
    <property type="match status" value="1"/>
</dbReference>
<protein>
    <submittedName>
        <fullName evidence="5">LSU ribosomal protein L14E</fullName>
    </submittedName>
</protein>
<reference evidence="5 6" key="2">
    <citation type="journal article" date="2013" name="Genome Biol. Evol.">
        <title>Genome sequencing of Giardia lamblia genotypes A2 and B isolates (DH and GS) and comparative analysis with the genomes of genotypes A1 and E (WB and Pig).</title>
        <authorList>
            <person name="Adam R.D."/>
            <person name="Dahlstrom E.W."/>
            <person name="Martens C.A."/>
            <person name="Bruno D.P."/>
            <person name="Barbian K.D."/>
            <person name="Ricklefs S.M."/>
            <person name="Hernandez M.M."/>
            <person name="Narla N.P."/>
            <person name="Patel R.B."/>
            <person name="Porcella S.F."/>
            <person name="Nash T.E."/>
        </authorList>
    </citation>
    <scope>NUCLEOTIDE SEQUENCE [LARGE SCALE GENOMIC DNA]</scope>
    <source>
        <strain evidence="5 6">DH</strain>
    </source>
</reference>
<dbReference type="GO" id="GO:0042273">
    <property type="term" value="P:ribosomal large subunit biogenesis"/>
    <property type="evidence" value="ECO:0007669"/>
    <property type="project" value="TreeGrafter"/>
</dbReference>
<dbReference type="VEuPathDB" id="GiardiaDB:QR46_3672"/>
<dbReference type="InterPro" id="IPR002784">
    <property type="entry name" value="Ribosomal_eL14_dom"/>
</dbReference>
<dbReference type="InterPro" id="IPR008991">
    <property type="entry name" value="Translation_prot_SH3-like_sf"/>
</dbReference>
<dbReference type="GO" id="GO:0006412">
    <property type="term" value="P:translation"/>
    <property type="evidence" value="ECO:0007669"/>
    <property type="project" value="InterPro"/>
</dbReference>
<proteinExistence type="inferred from homology"/>
<evidence type="ECO:0000256" key="1">
    <source>
        <dbReference type="ARBA" id="ARBA00006592"/>
    </source>
</evidence>
<comment type="similarity">
    <text evidence="1">Belongs to the eukaryotic ribosomal protein eL14 family.</text>
</comment>
<evidence type="ECO:0000313" key="5">
    <source>
        <dbReference type="EMBL" id="ESU37756.1"/>
    </source>
</evidence>
<evidence type="ECO:0000256" key="3">
    <source>
        <dbReference type="ARBA" id="ARBA00023274"/>
    </source>
</evidence>
<dbReference type="GO" id="GO:0003723">
    <property type="term" value="F:RNA binding"/>
    <property type="evidence" value="ECO:0007669"/>
    <property type="project" value="InterPro"/>
</dbReference>
<organism evidence="5 6">
    <name type="scientific">Giardia intestinalis</name>
    <name type="common">Giardia lamblia</name>
    <dbReference type="NCBI Taxonomy" id="5741"/>
    <lineage>
        <taxon>Eukaryota</taxon>
        <taxon>Metamonada</taxon>
        <taxon>Diplomonadida</taxon>
        <taxon>Hexamitidae</taxon>
        <taxon>Giardiinae</taxon>
        <taxon>Giardia</taxon>
    </lineage>
</organism>